<feature type="compositionally biased region" description="Low complexity" evidence="1">
    <location>
        <begin position="629"/>
        <end position="643"/>
    </location>
</feature>
<evidence type="ECO:0000259" key="2">
    <source>
        <dbReference type="PROSITE" id="PS50097"/>
    </source>
</evidence>
<keyword evidence="4" id="KW-1185">Reference proteome</keyword>
<dbReference type="GeneID" id="100894067"/>
<dbReference type="OMA" id="PLMVSTC"/>
<dbReference type="PANTHER" id="PTHR23312:SF8">
    <property type="entry name" value="ARMADILLO REPEAT-CONTAINING PROTEIN 5"/>
    <property type="match status" value="1"/>
</dbReference>
<dbReference type="PANTHER" id="PTHR23312">
    <property type="entry name" value="ARMC5 ARMADILLO REPEAT-CONTAINING -RELATED"/>
    <property type="match status" value="1"/>
</dbReference>
<feature type="compositionally biased region" description="Low complexity" evidence="1">
    <location>
        <begin position="530"/>
        <end position="554"/>
    </location>
</feature>
<dbReference type="EnsemblMetazoa" id="XM_003729433">
    <property type="protein sequence ID" value="XP_003729481"/>
    <property type="gene ID" value="LOC100894067"/>
</dbReference>
<dbReference type="AlphaFoldDB" id="A0A7M7GIH3"/>
<dbReference type="Pfam" id="PF24768">
    <property type="entry name" value="ARM_ARMC5"/>
    <property type="match status" value="1"/>
</dbReference>
<feature type="region of interest" description="Disordered" evidence="1">
    <location>
        <begin position="392"/>
        <end position="555"/>
    </location>
</feature>
<evidence type="ECO:0000313" key="3">
    <source>
        <dbReference type="EnsemblMetazoa" id="XP_003729481"/>
    </source>
</evidence>
<dbReference type="Gene3D" id="3.30.710.10">
    <property type="entry name" value="Potassium Channel Kv1.1, Chain A"/>
    <property type="match status" value="1"/>
</dbReference>
<feature type="compositionally biased region" description="Low complexity" evidence="1">
    <location>
        <begin position="655"/>
        <end position="666"/>
    </location>
</feature>
<evidence type="ECO:0000313" key="4">
    <source>
        <dbReference type="Proteomes" id="UP000007110"/>
    </source>
</evidence>
<dbReference type="InParanoid" id="A0A7M7GIH3"/>
<feature type="compositionally biased region" description="Basic and acidic residues" evidence="1">
    <location>
        <begin position="607"/>
        <end position="618"/>
    </location>
</feature>
<feature type="compositionally biased region" description="Basic and acidic residues" evidence="1">
    <location>
        <begin position="426"/>
        <end position="436"/>
    </location>
</feature>
<evidence type="ECO:0000256" key="1">
    <source>
        <dbReference type="SAM" id="MobiDB-lite"/>
    </source>
</evidence>
<reference evidence="3" key="2">
    <citation type="submission" date="2021-01" db="UniProtKB">
        <authorList>
            <consortium name="EnsemblMetazoa"/>
        </authorList>
    </citation>
    <scope>IDENTIFICATION</scope>
</reference>
<dbReference type="KEGG" id="spu:100894067"/>
<feature type="compositionally biased region" description="Basic residues" evidence="1">
    <location>
        <begin position="416"/>
        <end position="425"/>
    </location>
</feature>
<dbReference type="Pfam" id="PF00651">
    <property type="entry name" value="BTB"/>
    <property type="match status" value="1"/>
</dbReference>
<dbReference type="Gene3D" id="1.25.10.10">
    <property type="entry name" value="Leucine-rich Repeat Variant"/>
    <property type="match status" value="1"/>
</dbReference>
<dbReference type="InterPro" id="IPR011989">
    <property type="entry name" value="ARM-like"/>
</dbReference>
<feature type="compositionally biased region" description="Basic and acidic residues" evidence="1">
    <location>
        <begin position="403"/>
        <end position="415"/>
    </location>
</feature>
<dbReference type="SUPFAM" id="SSF54695">
    <property type="entry name" value="POZ domain"/>
    <property type="match status" value="1"/>
</dbReference>
<feature type="region of interest" description="Disordered" evidence="1">
    <location>
        <begin position="570"/>
        <end position="741"/>
    </location>
</feature>
<dbReference type="FunCoup" id="A0A7M7GIH3">
    <property type="interactions" value="849"/>
</dbReference>
<dbReference type="SUPFAM" id="SSF48371">
    <property type="entry name" value="ARM repeat"/>
    <property type="match status" value="1"/>
</dbReference>
<proteinExistence type="predicted"/>
<dbReference type="OrthoDB" id="6086604at2759"/>
<dbReference type="InterPro" id="IPR016024">
    <property type="entry name" value="ARM-type_fold"/>
</dbReference>
<dbReference type="InterPro" id="IPR000210">
    <property type="entry name" value="BTB/POZ_dom"/>
</dbReference>
<organism evidence="3 4">
    <name type="scientific">Strongylocentrotus purpuratus</name>
    <name type="common">Purple sea urchin</name>
    <dbReference type="NCBI Taxonomy" id="7668"/>
    <lineage>
        <taxon>Eukaryota</taxon>
        <taxon>Metazoa</taxon>
        <taxon>Echinodermata</taxon>
        <taxon>Eleutherozoa</taxon>
        <taxon>Echinozoa</taxon>
        <taxon>Echinoidea</taxon>
        <taxon>Euechinoidea</taxon>
        <taxon>Echinacea</taxon>
        <taxon>Camarodonta</taxon>
        <taxon>Echinidea</taxon>
        <taxon>Strongylocentrotidae</taxon>
        <taxon>Strongylocentrotus</taxon>
    </lineage>
</organism>
<dbReference type="PROSITE" id="PS50097">
    <property type="entry name" value="BTB"/>
    <property type="match status" value="1"/>
</dbReference>
<dbReference type="SMART" id="SM00225">
    <property type="entry name" value="BTB"/>
    <property type="match status" value="1"/>
</dbReference>
<name>A0A7M7GIH3_STRPU</name>
<dbReference type="InterPro" id="IPR011333">
    <property type="entry name" value="SKP1/BTB/POZ_sf"/>
</dbReference>
<feature type="compositionally biased region" description="Basic and acidic residues" evidence="1">
    <location>
        <begin position="725"/>
        <end position="736"/>
    </location>
</feature>
<dbReference type="GO" id="GO:0009653">
    <property type="term" value="P:anatomical structure morphogenesis"/>
    <property type="evidence" value="ECO:0000318"/>
    <property type="project" value="GO_Central"/>
</dbReference>
<dbReference type="RefSeq" id="XP_003729481.2">
    <property type="nucleotide sequence ID" value="XM_003729433.3"/>
</dbReference>
<dbReference type="InterPro" id="IPR055445">
    <property type="entry name" value="ARM_ARMC5"/>
</dbReference>
<dbReference type="GO" id="GO:0005829">
    <property type="term" value="C:cytosol"/>
    <property type="evidence" value="ECO:0000318"/>
    <property type="project" value="GO_Central"/>
</dbReference>
<dbReference type="Proteomes" id="UP000007110">
    <property type="component" value="Unassembled WGS sequence"/>
</dbReference>
<dbReference type="CDD" id="cd18186">
    <property type="entry name" value="BTB_POZ_ZBTB_KLHL-like"/>
    <property type="match status" value="1"/>
</dbReference>
<protein>
    <recommendedName>
        <fullName evidence="2">BTB domain-containing protein</fullName>
    </recommendedName>
</protein>
<reference evidence="4" key="1">
    <citation type="submission" date="2015-02" db="EMBL/GenBank/DDBJ databases">
        <title>Genome sequencing for Strongylocentrotus purpuratus.</title>
        <authorList>
            <person name="Murali S."/>
            <person name="Liu Y."/>
            <person name="Vee V."/>
            <person name="English A."/>
            <person name="Wang M."/>
            <person name="Skinner E."/>
            <person name="Han Y."/>
            <person name="Muzny D.M."/>
            <person name="Worley K.C."/>
            <person name="Gibbs R.A."/>
        </authorList>
    </citation>
    <scope>NUCLEOTIDE SEQUENCE</scope>
</reference>
<sequence>MAVPSSETSPRARPGSGMIESFIAKLDPNVDSAIIKTTLKNIREKIHHSKQFYKDFLVTFYASDGGIKLLEILREKVEDEEVVDLSVSVLATCCLDKNNAEQVKDSSGIAIIASVLRHYSESSISITNRCARALANLGKSTDIEDNLEEDVVPILVHALDITEDSGCCHSLLRVLKIFASSKNKTILWNVIKCGGLRVVCVKSKSKDSKLVLLAVETAVALTAPFDKRKSRCALTLPVAAANPVLENDSLSNLFDLLSHHRPEVQNHSWECIGNLMSSDIGRAALGNAGFVKFYLATARNEDVKKSVRERCAQYLCLCCQESVNRAKMSELHGLQFLIDLLNGDADSLPDVPSALVIAAIAEFRFDAIAMEHFANHNLVKVLILHLQKKVKAQSEPPEDDEEKASGKEKDVSLKRADRKRKRKRQRDTSKRTKRDSDFEDSDTQTGVDVDKNLLNPPQATPQPSTPDCDDGLSPKYSAHWYPESPKLSPPPQSNLSGSSPSKYYASGLSPPRAHCSASPPPTHQPTYQFPSSMMSPPKSHSTSPGSSPSYFYDPSSPPKFFGYSEEFFSPVVSEESDTDNNTSSESCDNMDEEERGVNPGLMENAEDGARSRMQHNDGEPSGTLLAQATRKLTLLKCDTTTLPKSEETANVVTGSSMEVESSMDSETAATSADVQRAKGRTKSCKSELPSPKPSTLRSRSPPLTARRTKRVPSSPRTSFSGDLTDGERTPSKEPETRRKRRHEEENIVLIFREMILLHHVPSIMYIARECSVETLLHCATMEMVAKDKAHMLLKDILSSRIFYDKLMSHNIPYLIYRSLTTSEKTQEQCRRHEKQEPAKKMAKSMVDEHQSSYERQRSRVQEYLDILRDIAESSFGQKEMEHVLREQQKEGKLSAALSLPYLYSSGRILRDLVVDCETVQQMLQQFQNQSSKELLRKASHSLSRASRLLLSHWEDYKDRHFAVDTMSSSDEVVQQTEGGDVAGSSSCDECLYRAQEHLVDLTLVCKGGESLRASKQILSARSEYFACLLTGHFQEACQESVSLESMQVKSLTCVVHSLYDCHPQRCRTLRSLDRETMDNLLDIIAMVKFCMTSKDSHHHAGPAEFCLLEQWVNHIILGFNLADRTVCRLANFAALHNCQKLLKCCLLFVLGSRSRLRKHLRVLLTSGLGDQIQNCIVELFQNA</sequence>
<accession>A0A7M7GIH3</accession>
<feature type="domain" description="BTB" evidence="2">
    <location>
        <begin position="999"/>
        <end position="1060"/>
    </location>
</feature>